<dbReference type="GO" id="GO:0005737">
    <property type="term" value="C:cytoplasm"/>
    <property type="evidence" value="ECO:0007669"/>
    <property type="project" value="UniProtKB-ARBA"/>
</dbReference>
<evidence type="ECO:0000256" key="4">
    <source>
        <dbReference type="ARBA" id="ARBA00035176"/>
    </source>
</evidence>
<dbReference type="Gene3D" id="2.20.28.120">
    <property type="entry name" value="Ribosomal protein L33"/>
    <property type="match status" value="1"/>
</dbReference>
<sequence length="48" mass="5528">MTNKLILACSECGSRNYSTHSKANSEERLEIKKFCRTCNSHTIHKQTK</sequence>
<dbReference type="GO" id="GO:0003735">
    <property type="term" value="F:structural constituent of ribosome"/>
    <property type="evidence" value="ECO:0007669"/>
    <property type="project" value="InterPro"/>
</dbReference>
<dbReference type="InterPro" id="IPR001705">
    <property type="entry name" value="Ribosomal_bL33"/>
</dbReference>
<name>A0A6I1FBK4_9BACI</name>
<evidence type="ECO:0000313" key="7">
    <source>
        <dbReference type="Proteomes" id="UP000429595"/>
    </source>
</evidence>
<dbReference type="InterPro" id="IPR038584">
    <property type="entry name" value="Ribosomal_bL33_sf"/>
</dbReference>
<evidence type="ECO:0000256" key="2">
    <source>
        <dbReference type="ARBA" id="ARBA00022980"/>
    </source>
</evidence>
<accession>A0A6I1FBK4</accession>
<dbReference type="RefSeq" id="WP_152154069.1">
    <property type="nucleotide sequence ID" value="NZ_WEIO01000012.1"/>
</dbReference>
<dbReference type="HAMAP" id="MF_00294">
    <property type="entry name" value="Ribosomal_bL33"/>
    <property type="match status" value="1"/>
</dbReference>
<evidence type="ECO:0000256" key="5">
    <source>
        <dbReference type="HAMAP-Rule" id="MF_00294"/>
    </source>
</evidence>
<dbReference type="AlphaFoldDB" id="A0A6I1FBK4"/>
<comment type="caution">
    <text evidence="6">The sequence shown here is derived from an EMBL/GenBank/DDBJ whole genome shotgun (WGS) entry which is preliminary data.</text>
</comment>
<dbReference type="Pfam" id="PF00471">
    <property type="entry name" value="Ribosomal_L33"/>
    <property type="match status" value="1"/>
</dbReference>
<protein>
    <recommendedName>
        <fullName evidence="4 5">Large ribosomal subunit protein bL33</fullName>
    </recommendedName>
</protein>
<proteinExistence type="inferred from homology"/>
<dbReference type="GO" id="GO:1990904">
    <property type="term" value="C:ribonucleoprotein complex"/>
    <property type="evidence" value="ECO:0007669"/>
    <property type="project" value="UniProtKB-KW"/>
</dbReference>
<keyword evidence="7" id="KW-1185">Reference proteome</keyword>
<keyword evidence="2 5" id="KW-0689">Ribosomal protein</keyword>
<dbReference type="NCBIfam" id="NF001764">
    <property type="entry name" value="PRK00504.1"/>
    <property type="match status" value="1"/>
</dbReference>
<dbReference type="InterPro" id="IPR011332">
    <property type="entry name" value="Ribosomal_zn-bd"/>
</dbReference>
<dbReference type="SUPFAM" id="SSF57829">
    <property type="entry name" value="Zn-binding ribosomal proteins"/>
    <property type="match status" value="1"/>
</dbReference>
<dbReference type="Proteomes" id="UP000429595">
    <property type="component" value="Unassembled WGS sequence"/>
</dbReference>
<keyword evidence="3 5" id="KW-0687">Ribonucleoprotein</keyword>
<dbReference type="GO" id="GO:0005840">
    <property type="term" value="C:ribosome"/>
    <property type="evidence" value="ECO:0007669"/>
    <property type="project" value="UniProtKB-KW"/>
</dbReference>
<dbReference type="GO" id="GO:0006412">
    <property type="term" value="P:translation"/>
    <property type="evidence" value="ECO:0007669"/>
    <property type="project" value="UniProtKB-UniRule"/>
</dbReference>
<evidence type="ECO:0000256" key="3">
    <source>
        <dbReference type="ARBA" id="ARBA00023274"/>
    </source>
</evidence>
<reference evidence="6 7" key="1">
    <citation type="submission" date="2019-10" db="EMBL/GenBank/DDBJ databases">
        <title>Bacillus aerolatum sp. nov., isolated from bioaerosol of sport playgrounds.</title>
        <authorList>
            <person name="Chen P."/>
            <person name="Zhang G."/>
        </authorList>
    </citation>
    <scope>NUCLEOTIDE SEQUENCE [LARGE SCALE GENOMIC DNA]</scope>
    <source>
        <strain evidence="6 7">CX253</strain>
    </source>
</reference>
<dbReference type="EMBL" id="WEIO01000012">
    <property type="protein sequence ID" value="KAB7704592.1"/>
    <property type="molecule type" value="Genomic_DNA"/>
</dbReference>
<organism evidence="6 7">
    <name type="scientific">Bacillus aerolatus</name>
    <dbReference type="NCBI Taxonomy" id="2653354"/>
    <lineage>
        <taxon>Bacteria</taxon>
        <taxon>Bacillati</taxon>
        <taxon>Bacillota</taxon>
        <taxon>Bacilli</taxon>
        <taxon>Bacillales</taxon>
        <taxon>Bacillaceae</taxon>
        <taxon>Bacillus</taxon>
    </lineage>
</organism>
<gene>
    <name evidence="5 6" type="primary">rpmG</name>
    <name evidence="6" type="ORF">F9802_16900</name>
</gene>
<comment type="similarity">
    <text evidence="1 5">Belongs to the bacterial ribosomal protein bL33 family.</text>
</comment>
<evidence type="ECO:0000256" key="1">
    <source>
        <dbReference type="ARBA" id="ARBA00007596"/>
    </source>
</evidence>
<dbReference type="NCBIfam" id="TIGR01023">
    <property type="entry name" value="rpmG_bact"/>
    <property type="match status" value="1"/>
</dbReference>
<evidence type="ECO:0000313" key="6">
    <source>
        <dbReference type="EMBL" id="KAB7704592.1"/>
    </source>
</evidence>